<dbReference type="Pfam" id="PF01370">
    <property type="entry name" value="Epimerase"/>
    <property type="match status" value="1"/>
</dbReference>
<dbReference type="InterPro" id="IPR036291">
    <property type="entry name" value="NAD(P)-bd_dom_sf"/>
</dbReference>
<name>A0ABY0K4P1_9HYPH</name>
<keyword evidence="1" id="KW-0472">Membrane</keyword>
<dbReference type="CDD" id="cd08946">
    <property type="entry name" value="SDR_e"/>
    <property type="match status" value="1"/>
</dbReference>
<feature type="domain" description="NAD-dependent epimerase/dehydratase" evidence="2">
    <location>
        <begin position="17"/>
        <end position="260"/>
    </location>
</feature>
<dbReference type="InterPro" id="IPR050177">
    <property type="entry name" value="Lipid_A_modif_metabolic_enz"/>
</dbReference>
<sequence>MEGMRKTKSFERYSLGILIIGGAGFIGLNLAEQLLAAGRAVTILDRAPPPRSARDAFAALPGGLIVETGDIADHAHLSTLIACHRDGVIYGAAITAGPQREARDASTILAVNLGGLVATLEAAREAGVRRVINLSSAAAWGAAGTRHARLIEDETPEDPRALYPITKFAGERFCARLAGLWGADIRSVRLSGVFGPWEYDTGLRDTLSPQWQILKALDAGDHAILPRAGHRDWLYARDAARAVIALLDAPKLTHDLYNIAPGAPTALLDWGRMAAKALGLPETRCRLAQAGETATIDLHMPRDRAPMDITRLVADTGFAPAFDDAASVADLLAWRAAIAAGAAPEERE</sequence>
<dbReference type="InterPro" id="IPR001509">
    <property type="entry name" value="Epimerase_deHydtase"/>
</dbReference>
<keyword evidence="4" id="KW-1185">Reference proteome</keyword>
<evidence type="ECO:0000313" key="4">
    <source>
        <dbReference type="Proteomes" id="UP000182800"/>
    </source>
</evidence>
<dbReference type="Gene3D" id="3.40.50.720">
    <property type="entry name" value="NAD(P)-binding Rossmann-like Domain"/>
    <property type="match status" value="1"/>
</dbReference>
<dbReference type="EMBL" id="FMBM01000001">
    <property type="protein sequence ID" value="SCC78545.1"/>
    <property type="molecule type" value="Genomic_DNA"/>
</dbReference>
<proteinExistence type="predicted"/>
<protein>
    <submittedName>
        <fullName evidence="3">UDP-glucose 4-epimerase</fullName>
    </submittedName>
</protein>
<accession>A0ABY0K4P1</accession>
<comment type="caution">
    <text evidence="3">The sequence shown here is derived from an EMBL/GenBank/DDBJ whole genome shotgun (WGS) entry which is preliminary data.</text>
</comment>
<gene>
    <name evidence="3" type="ORF">GA0071312_0351</name>
</gene>
<feature type="transmembrane region" description="Helical" evidence="1">
    <location>
        <begin position="12"/>
        <end position="31"/>
    </location>
</feature>
<evidence type="ECO:0000259" key="2">
    <source>
        <dbReference type="Pfam" id="PF01370"/>
    </source>
</evidence>
<dbReference type="PANTHER" id="PTHR43245">
    <property type="entry name" value="BIFUNCTIONAL POLYMYXIN RESISTANCE PROTEIN ARNA"/>
    <property type="match status" value="1"/>
</dbReference>
<evidence type="ECO:0000313" key="3">
    <source>
        <dbReference type="EMBL" id="SCC78545.1"/>
    </source>
</evidence>
<dbReference type="SUPFAM" id="SSF51735">
    <property type="entry name" value="NAD(P)-binding Rossmann-fold domains"/>
    <property type="match status" value="1"/>
</dbReference>
<evidence type="ECO:0000256" key="1">
    <source>
        <dbReference type="SAM" id="Phobius"/>
    </source>
</evidence>
<keyword evidence="1" id="KW-0812">Transmembrane</keyword>
<dbReference type="Proteomes" id="UP000182800">
    <property type="component" value="Unassembled WGS sequence"/>
</dbReference>
<reference evidence="3 4" key="1">
    <citation type="submission" date="2016-08" db="EMBL/GenBank/DDBJ databases">
        <authorList>
            <person name="Varghese N."/>
            <person name="Submissions Spin"/>
        </authorList>
    </citation>
    <scope>NUCLEOTIDE SEQUENCE [LARGE SCALE GENOMIC DNA]</scope>
    <source>
        <strain evidence="3 4">HL-109</strain>
    </source>
</reference>
<keyword evidence="1" id="KW-1133">Transmembrane helix</keyword>
<organism evidence="3 4">
    <name type="scientific">Saliniramus fredricksonii</name>
    <dbReference type="NCBI Taxonomy" id="1653334"/>
    <lineage>
        <taxon>Bacteria</taxon>
        <taxon>Pseudomonadati</taxon>
        <taxon>Pseudomonadota</taxon>
        <taxon>Alphaproteobacteria</taxon>
        <taxon>Hyphomicrobiales</taxon>
        <taxon>Salinarimonadaceae</taxon>
        <taxon>Saliniramus</taxon>
    </lineage>
</organism>